<feature type="transmembrane region" description="Helical" evidence="8">
    <location>
        <begin position="319"/>
        <end position="337"/>
    </location>
</feature>
<dbReference type="GO" id="GO:0010041">
    <property type="term" value="P:response to iron(III) ion"/>
    <property type="evidence" value="ECO:0007669"/>
    <property type="project" value="TreeGrafter"/>
</dbReference>
<feature type="transmembrane region" description="Helical" evidence="8">
    <location>
        <begin position="12"/>
        <end position="30"/>
    </location>
</feature>
<keyword evidence="5 8" id="KW-0812">Transmembrane</keyword>
<evidence type="ECO:0000256" key="2">
    <source>
        <dbReference type="ARBA" id="ARBA00022475"/>
    </source>
</evidence>
<protein>
    <recommendedName>
        <fullName evidence="11">Glycosyltransferase RgtA/B/C/D-like domain-containing protein</fullName>
    </recommendedName>
</protein>
<keyword evidence="6 8" id="KW-1133">Transmembrane helix</keyword>
<evidence type="ECO:0000256" key="8">
    <source>
        <dbReference type="SAM" id="Phobius"/>
    </source>
</evidence>
<sequence length="486" mass="57698">MKLIYQTIAKHWQVSTYLLLFTILFTVKIVQNPHPFFDWDESIYAQVGQEMIEAKTIVPLWQGQSWLDKPPLVPLFYGLVMIATPFAQPEVSTRIATLFLSVFALILTYMLYWKVLKEQWFTTLVVIITSMSSIFLQRAQVLNVDIFLLIGWLGYLLFYKKFWTSLVFLSFAVYSKSLIGFYPVGIMGLFFLYRFLTKQIDTKKLLEEFKRLFIHFFILAIWYIGMYVFYGNNFLYQHFYESHVKRVTASIESHFGRRTFYIDLLSIEFGKYIWWSILGFSILIFQCLRKRLSDQQLLFALFIVPWFLFLNLTKTKIFWYGHPYIPQFALLMVYPLSLIKKARLIYSLIIIVIITSLLHHYFISSTVLNNFYSSNDPHHIVAKIANSFCDELNVVVEPEGRETYQTLKSMNLLITTSRWWGNHPSMIYYFNGDLHFLYTLEELQDKNNNMTTEKTCFVIHKNDTNAMQFLNMSVRFTKDPLQLYMN</sequence>
<feature type="transmembrane region" description="Helical" evidence="8">
    <location>
        <begin position="272"/>
        <end position="288"/>
    </location>
</feature>
<proteinExistence type="predicted"/>
<feature type="transmembrane region" description="Helical" evidence="8">
    <location>
        <begin position="212"/>
        <end position="230"/>
    </location>
</feature>
<evidence type="ECO:0000256" key="5">
    <source>
        <dbReference type="ARBA" id="ARBA00022692"/>
    </source>
</evidence>
<keyword evidence="2" id="KW-1003">Cell membrane</keyword>
<keyword evidence="4" id="KW-0808">Transferase</keyword>
<evidence type="ECO:0000256" key="1">
    <source>
        <dbReference type="ARBA" id="ARBA00004651"/>
    </source>
</evidence>
<dbReference type="GO" id="GO:0016763">
    <property type="term" value="F:pentosyltransferase activity"/>
    <property type="evidence" value="ECO:0007669"/>
    <property type="project" value="TreeGrafter"/>
</dbReference>
<dbReference type="PANTHER" id="PTHR33908:SF3">
    <property type="entry name" value="UNDECAPRENYL PHOSPHATE-ALPHA-4-AMINO-4-DEOXY-L-ARABINOSE ARABINOSYL TRANSFERASE"/>
    <property type="match status" value="1"/>
</dbReference>
<keyword evidence="3" id="KW-0328">Glycosyltransferase</keyword>
<feature type="transmembrane region" description="Helical" evidence="8">
    <location>
        <begin position="95"/>
        <end position="113"/>
    </location>
</feature>
<dbReference type="GO" id="GO:0009103">
    <property type="term" value="P:lipopolysaccharide biosynthetic process"/>
    <property type="evidence" value="ECO:0007669"/>
    <property type="project" value="UniProtKB-ARBA"/>
</dbReference>
<keyword evidence="7 8" id="KW-0472">Membrane</keyword>
<reference evidence="10" key="1">
    <citation type="submission" date="2017-09" db="EMBL/GenBank/DDBJ databases">
        <title>Depth-based differentiation of microbial function through sediment-hosted aquifers and enrichment of novel symbionts in the deep terrestrial subsurface.</title>
        <authorList>
            <person name="Probst A.J."/>
            <person name="Ladd B."/>
            <person name="Jarett J.K."/>
            <person name="Geller-Mcgrath D.E."/>
            <person name="Sieber C.M.K."/>
            <person name="Emerson J.B."/>
            <person name="Anantharaman K."/>
            <person name="Thomas B.C."/>
            <person name="Malmstrom R."/>
            <person name="Stieglmeier M."/>
            <person name="Klingl A."/>
            <person name="Woyke T."/>
            <person name="Ryan C.M."/>
            <person name="Banfield J.F."/>
        </authorList>
    </citation>
    <scope>NUCLEOTIDE SEQUENCE [LARGE SCALE GENOMIC DNA]</scope>
</reference>
<comment type="caution">
    <text evidence="9">The sequence shown here is derived from an EMBL/GenBank/DDBJ whole genome shotgun (WGS) entry which is preliminary data.</text>
</comment>
<comment type="subcellular location">
    <subcellularLocation>
        <location evidence="1">Cell membrane</location>
        <topology evidence="1">Multi-pass membrane protein</topology>
    </subcellularLocation>
</comment>
<evidence type="ECO:0008006" key="11">
    <source>
        <dbReference type="Google" id="ProtNLM"/>
    </source>
</evidence>
<evidence type="ECO:0000256" key="7">
    <source>
        <dbReference type="ARBA" id="ARBA00023136"/>
    </source>
</evidence>
<name>A0A2M8EY49_9BACT</name>
<feature type="transmembrane region" description="Helical" evidence="8">
    <location>
        <begin position="297"/>
        <end position="313"/>
    </location>
</feature>
<evidence type="ECO:0000256" key="4">
    <source>
        <dbReference type="ARBA" id="ARBA00022679"/>
    </source>
</evidence>
<dbReference type="InterPro" id="IPR050297">
    <property type="entry name" value="LipidA_mod_glycosyltrf_83"/>
</dbReference>
<dbReference type="AlphaFoldDB" id="A0A2M8EY49"/>
<dbReference type="GO" id="GO:0005886">
    <property type="term" value="C:plasma membrane"/>
    <property type="evidence" value="ECO:0007669"/>
    <property type="project" value="UniProtKB-SubCell"/>
</dbReference>
<evidence type="ECO:0000256" key="6">
    <source>
        <dbReference type="ARBA" id="ARBA00022989"/>
    </source>
</evidence>
<dbReference type="PANTHER" id="PTHR33908">
    <property type="entry name" value="MANNOSYLTRANSFERASE YKCB-RELATED"/>
    <property type="match status" value="1"/>
</dbReference>
<dbReference type="Proteomes" id="UP000231383">
    <property type="component" value="Unassembled WGS sequence"/>
</dbReference>
<gene>
    <name evidence="9" type="ORF">CO051_04295</name>
</gene>
<feature type="transmembrane region" description="Helical" evidence="8">
    <location>
        <begin position="141"/>
        <end position="159"/>
    </location>
</feature>
<accession>A0A2M8EY49</accession>
<evidence type="ECO:0000313" key="9">
    <source>
        <dbReference type="EMBL" id="PJC31247.1"/>
    </source>
</evidence>
<dbReference type="EMBL" id="PFSC01000118">
    <property type="protein sequence ID" value="PJC31247.1"/>
    <property type="molecule type" value="Genomic_DNA"/>
</dbReference>
<organism evidence="9 10">
    <name type="scientific">Candidatus Roizmanbacteria bacterium CG_4_9_14_0_2_um_filter_39_13</name>
    <dbReference type="NCBI Taxonomy" id="1974839"/>
    <lineage>
        <taxon>Bacteria</taxon>
        <taxon>Candidatus Roizmaniibacteriota</taxon>
    </lineage>
</organism>
<feature type="transmembrane region" description="Helical" evidence="8">
    <location>
        <begin position="171"/>
        <end position="192"/>
    </location>
</feature>
<evidence type="ECO:0000313" key="10">
    <source>
        <dbReference type="Proteomes" id="UP000231383"/>
    </source>
</evidence>
<evidence type="ECO:0000256" key="3">
    <source>
        <dbReference type="ARBA" id="ARBA00022676"/>
    </source>
</evidence>
<feature type="transmembrane region" description="Helical" evidence="8">
    <location>
        <begin position="344"/>
        <end position="363"/>
    </location>
</feature>